<dbReference type="GO" id="GO:0016887">
    <property type="term" value="F:ATP hydrolysis activity"/>
    <property type="evidence" value="ECO:0007669"/>
    <property type="project" value="InterPro"/>
</dbReference>
<sequence>MTTPTEMRTPLLQGMGITQSYGHVQAVGGADFTVFPGEIVSLIGDNGAGKSTLVKILSGSAAPDSTDKTQPPEHPSHGHSYLRHHDNYASALGESHR</sequence>
<accession>A0A2A6FSN1</accession>
<keyword evidence="3" id="KW-0547">Nucleotide-binding</keyword>
<evidence type="ECO:0000256" key="3">
    <source>
        <dbReference type="ARBA" id="ARBA00022741"/>
    </source>
</evidence>
<dbReference type="SUPFAM" id="SSF52540">
    <property type="entry name" value="P-loop containing nucleoside triphosphate hydrolases"/>
    <property type="match status" value="1"/>
</dbReference>
<reference evidence="8" key="1">
    <citation type="submission" date="2017-03" db="EMBL/GenBank/DDBJ databases">
        <authorList>
            <person name="Lund M.B."/>
        </authorList>
    </citation>
    <scope>NUCLEOTIDE SEQUENCE [LARGE SCALE GENOMIC DNA]</scope>
</reference>
<feature type="region of interest" description="Disordered" evidence="5">
    <location>
        <begin position="59"/>
        <end position="97"/>
    </location>
</feature>
<evidence type="ECO:0000256" key="4">
    <source>
        <dbReference type="ARBA" id="ARBA00022840"/>
    </source>
</evidence>
<name>A0A2A6FSN1_9MICO</name>
<gene>
    <name evidence="7" type="ORF">B5766_04320</name>
</gene>
<evidence type="ECO:0000256" key="2">
    <source>
        <dbReference type="ARBA" id="ARBA00022737"/>
    </source>
</evidence>
<dbReference type="InterPro" id="IPR050107">
    <property type="entry name" value="ABC_carbohydrate_import_ATPase"/>
</dbReference>
<dbReference type="PANTHER" id="PTHR43790:SF9">
    <property type="entry name" value="GALACTOFURANOSE TRANSPORTER ATP-BINDING PROTEIN YTFR"/>
    <property type="match status" value="1"/>
</dbReference>
<protein>
    <recommendedName>
        <fullName evidence="6">ABC transporter domain-containing protein</fullName>
    </recommendedName>
</protein>
<dbReference type="PANTHER" id="PTHR43790">
    <property type="entry name" value="CARBOHYDRATE TRANSPORT ATP-BINDING PROTEIN MG119-RELATED"/>
    <property type="match status" value="1"/>
</dbReference>
<feature type="domain" description="ABC transporter" evidence="6">
    <location>
        <begin position="29"/>
        <end position="65"/>
    </location>
</feature>
<feature type="compositionally biased region" description="Basic and acidic residues" evidence="5">
    <location>
        <begin position="65"/>
        <end position="76"/>
    </location>
</feature>
<evidence type="ECO:0000256" key="1">
    <source>
        <dbReference type="ARBA" id="ARBA00022448"/>
    </source>
</evidence>
<evidence type="ECO:0000256" key="5">
    <source>
        <dbReference type="SAM" id="MobiDB-lite"/>
    </source>
</evidence>
<dbReference type="Proteomes" id="UP000219994">
    <property type="component" value="Unassembled WGS sequence"/>
</dbReference>
<keyword evidence="4" id="KW-0067">ATP-binding</keyword>
<dbReference type="InterPro" id="IPR003439">
    <property type="entry name" value="ABC_transporter-like_ATP-bd"/>
</dbReference>
<keyword evidence="1" id="KW-0813">Transport</keyword>
<evidence type="ECO:0000259" key="6">
    <source>
        <dbReference type="Pfam" id="PF00005"/>
    </source>
</evidence>
<dbReference type="AlphaFoldDB" id="A0A2A6FSN1"/>
<dbReference type="Gene3D" id="3.40.50.300">
    <property type="entry name" value="P-loop containing nucleotide triphosphate hydrolases"/>
    <property type="match status" value="1"/>
</dbReference>
<organism evidence="7 8">
    <name type="scientific">Candidatus Lumbricidiphila eiseniae</name>
    <dbReference type="NCBI Taxonomy" id="1969409"/>
    <lineage>
        <taxon>Bacteria</taxon>
        <taxon>Bacillati</taxon>
        <taxon>Actinomycetota</taxon>
        <taxon>Actinomycetes</taxon>
        <taxon>Micrococcales</taxon>
        <taxon>Microbacteriaceae</taxon>
        <taxon>Candidatus Lumbricidiphila</taxon>
    </lineage>
</organism>
<evidence type="ECO:0000313" key="8">
    <source>
        <dbReference type="Proteomes" id="UP000219994"/>
    </source>
</evidence>
<dbReference type="Pfam" id="PF00005">
    <property type="entry name" value="ABC_tran"/>
    <property type="match status" value="1"/>
</dbReference>
<comment type="caution">
    <text evidence="7">The sequence shown here is derived from an EMBL/GenBank/DDBJ whole genome shotgun (WGS) entry which is preliminary data.</text>
</comment>
<keyword evidence="2" id="KW-0677">Repeat</keyword>
<dbReference type="InterPro" id="IPR027417">
    <property type="entry name" value="P-loop_NTPase"/>
</dbReference>
<dbReference type="EMBL" id="NAEP01000028">
    <property type="protein sequence ID" value="PDQ35690.1"/>
    <property type="molecule type" value="Genomic_DNA"/>
</dbReference>
<proteinExistence type="predicted"/>
<dbReference type="GO" id="GO:0005524">
    <property type="term" value="F:ATP binding"/>
    <property type="evidence" value="ECO:0007669"/>
    <property type="project" value="UniProtKB-KW"/>
</dbReference>
<evidence type="ECO:0000313" key="7">
    <source>
        <dbReference type="EMBL" id="PDQ35690.1"/>
    </source>
</evidence>